<feature type="region of interest" description="Disordered" evidence="13">
    <location>
        <begin position="215"/>
        <end position="240"/>
    </location>
</feature>
<evidence type="ECO:0000256" key="3">
    <source>
        <dbReference type="ARBA" id="ARBA00022475"/>
    </source>
</evidence>
<dbReference type="SUPFAM" id="SSF158855">
    <property type="entry name" value="Lipase chaperone-like"/>
    <property type="match status" value="1"/>
</dbReference>
<evidence type="ECO:0000256" key="1">
    <source>
        <dbReference type="ARBA" id="ARBA00004383"/>
    </source>
</evidence>
<dbReference type="GO" id="GO:0016042">
    <property type="term" value="P:lipid catabolic process"/>
    <property type="evidence" value="ECO:0007669"/>
    <property type="project" value="UniProtKB-KW"/>
</dbReference>
<organism evidence="14 15">
    <name type="scientific">Noviherbaspirillum saxi</name>
    <dbReference type="NCBI Taxonomy" id="2320863"/>
    <lineage>
        <taxon>Bacteria</taxon>
        <taxon>Pseudomonadati</taxon>
        <taxon>Pseudomonadota</taxon>
        <taxon>Betaproteobacteria</taxon>
        <taxon>Burkholderiales</taxon>
        <taxon>Oxalobacteraceae</taxon>
        <taxon>Noviherbaspirillum</taxon>
    </lineage>
</organism>
<sequence>MKGKTAFAAMGAASLVAALIFSWMLPPQESEEPAMTVGEDTLFSFIRPLDDVQLPPSPADPKPAKTRAAKDDALVIDTSLRRLFDHFLATKDETGIGDVRSAVEQEIDLRLRPGPAAEAKRLLARYLGYRLELAEMEKNAHMSEGSMEALGVQVDAISQTRARYFSVKEAQGLFDANDVYGPHAWARLEIYQDPFLSDLQKGERIAALDARLHQAQHEQSDASGQDEIGNKVRWQEEMAP</sequence>
<evidence type="ECO:0000256" key="11">
    <source>
        <dbReference type="ARBA" id="ARBA00030948"/>
    </source>
</evidence>
<evidence type="ECO:0000256" key="12">
    <source>
        <dbReference type="ARBA" id="ARBA00031542"/>
    </source>
</evidence>
<keyword evidence="10" id="KW-0143">Chaperone</keyword>
<comment type="subcellular location">
    <subcellularLocation>
        <location evidence="1">Cell inner membrane</location>
        <topology evidence="1">Single-pass membrane protein</topology>
        <orientation evidence="1">Periplasmic side</orientation>
    </subcellularLocation>
</comment>
<comment type="similarity">
    <text evidence="2">Belongs to the lipase chaperone family.</text>
</comment>
<name>A0A3A3G6C4_9BURK</name>
<keyword evidence="7" id="KW-1133">Transmembrane helix</keyword>
<comment type="caution">
    <text evidence="14">The sequence shown here is derived from an EMBL/GenBank/DDBJ whole genome shotgun (WGS) entry which is preliminary data.</text>
</comment>
<keyword evidence="15" id="KW-1185">Reference proteome</keyword>
<dbReference type="EMBL" id="QYUO01000002">
    <property type="protein sequence ID" value="RJF95730.1"/>
    <property type="molecule type" value="Genomic_DNA"/>
</dbReference>
<proteinExistence type="inferred from homology"/>
<evidence type="ECO:0000313" key="15">
    <source>
        <dbReference type="Proteomes" id="UP000265955"/>
    </source>
</evidence>
<dbReference type="Pfam" id="PF03280">
    <property type="entry name" value="Lipase_chap"/>
    <property type="match status" value="1"/>
</dbReference>
<evidence type="ECO:0000256" key="5">
    <source>
        <dbReference type="ARBA" id="ARBA00022692"/>
    </source>
</evidence>
<dbReference type="Proteomes" id="UP000265955">
    <property type="component" value="Unassembled WGS sequence"/>
</dbReference>
<keyword evidence="4" id="KW-0997">Cell inner membrane</keyword>
<evidence type="ECO:0000256" key="2">
    <source>
        <dbReference type="ARBA" id="ARBA00010358"/>
    </source>
</evidence>
<feature type="compositionally biased region" description="Basic and acidic residues" evidence="13">
    <location>
        <begin position="228"/>
        <end position="240"/>
    </location>
</feature>
<evidence type="ECO:0000256" key="6">
    <source>
        <dbReference type="ARBA" id="ARBA00022963"/>
    </source>
</evidence>
<keyword evidence="5" id="KW-0812">Transmembrane</keyword>
<dbReference type="AlphaFoldDB" id="A0A3A3G6C4"/>
<dbReference type="InterPro" id="IPR004961">
    <property type="entry name" value="Lipase_chaperone"/>
</dbReference>
<reference evidence="15" key="1">
    <citation type="submission" date="2018-09" db="EMBL/GenBank/DDBJ databases">
        <authorList>
            <person name="Zhu H."/>
        </authorList>
    </citation>
    <scope>NUCLEOTIDE SEQUENCE [LARGE SCALE GENOMIC DNA]</scope>
    <source>
        <strain evidence="15">K1R23-30</strain>
    </source>
</reference>
<gene>
    <name evidence="14" type="ORF">D3871_20335</name>
</gene>
<keyword evidence="9" id="KW-0472">Membrane</keyword>
<accession>A0A3A3G6C4</accession>
<evidence type="ECO:0000256" key="10">
    <source>
        <dbReference type="ARBA" id="ARBA00023186"/>
    </source>
</evidence>
<evidence type="ECO:0000256" key="8">
    <source>
        <dbReference type="ARBA" id="ARBA00023098"/>
    </source>
</evidence>
<evidence type="ECO:0000256" key="13">
    <source>
        <dbReference type="SAM" id="MobiDB-lite"/>
    </source>
</evidence>
<dbReference type="GO" id="GO:0051082">
    <property type="term" value="F:unfolded protein binding"/>
    <property type="evidence" value="ECO:0007669"/>
    <property type="project" value="InterPro"/>
</dbReference>
<evidence type="ECO:0000256" key="7">
    <source>
        <dbReference type="ARBA" id="ARBA00022989"/>
    </source>
</evidence>
<keyword evidence="3" id="KW-1003">Cell membrane</keyword>
<keyword evidence="6" id="KW-0442">Lipid degradation</keyword>
<dbReference type="GO" id="GO:0005886">
    <property type="term" value="C:plasma membrane"/>
    <property type="evidence" value="ECO:0007669"/>
    <property type="project" value="UniProtKB-SubCell"/>
</dbReference>
<keyword evidence="8" id="KW-0443">Lipid metabolism</keyword>
<evidence type="ECO:0000256" key="9">
    <source>
        <dbReference type="ARBA" id="ARBA00023136"/>
    </source>
</evidence>
<protein>
    <recommendedName>
        <fullName evidence="11">Lipase helper protein</fullName>
    </recommendedName>
    <alternativeName>
        <fullName evidence="12">Lipase modulator</fullName>
    </alternativeName>
</protein>
<dbReference type="GO" id="GO:0006457">
    <property type="term" value="P:protein folding"/>
    <property type="evidence" value="ECO:0007669"/>
    <property type="project" value="InterPro"/>
</dbReference>
<evidence type="ECO:0000313" key="14">
    <source>
        <dbReference type="EMBL" id="RJF95730.1"/>
    </source>
</evidence>
<evidence type="ECO:0000256" key="4">
    <source>
        <dbReference type="ARBA" id="ARBA00022519"/>
    </source>
</evidence>